<gene>
    <name evidence="2" type="ORF">QT711_10900</name>
</gene>
<dbReference type="Pfam" id="PF05762">
    <property type="entry name" value="VWA_CoxE"/>
    <property type="match status" value="1"/>
</dbReference>
<comment type="caution">
    <text evidence="2">The sequence shown here is derived from an EMBL/GenBank/DDBJ whole genome shotgun (WGS) entry which is preliminary data.</text>
</comment>
<dbReference type="SUPFAM" id="SSF53300">
    <property type="entry name" value="vWA-like"/>
    <property type="match status" value="1"/>
</dbReference>
<dbReference type="InterPro" id="IPR036465">
    <property type="entry name" value="vWFA_dom_sf"/>
</dbReference>
<dbReference type="Gene3D" id="3.40.50.410">
    <property type="entry name" value="von Willebrand factor, type A domain"/>
    <property type="match status" value="1"/>
</dbReference>
<organism evidence="2 3">
    <name type="scientific">Sporosarcina saromensis</name>
    <dbReference type="NCBI Taxonomy" id="359365"/>
    <lineage>
        <taxon>Bacteria</taxon>
        <taxon>Bacillati</taxon>
        <taxon>Bacillota</taxon>
        <taxon>Bacilli</taxon>
        <taxon>Bacillales</taxon>
        <taxon>Caryophanaceae</taxon>
        <taxon>Sporosarcina</taxon>
    </lineage>
</organism>
<reference evidence="2 3" key="1">
    <citation type="submission" date="2023-06" db="EMBL/GenBank/DDBJ databases">
        <title>Sporosarcina sp. nov., isolated from Korean traditional fermented seafood 'Jeotgal'.</title>
        <authorList>
            <person name="Yang A.I."/>
            <person name="Shin N.-R."/>
        </authorList>
    </citation>
    <scope>NUCLEOTIDE SEQUENCE [LARGE SCALE GENOMIC DNA]</scope>
    <source>
        <strain evidence="2 3">KCTC13119</strain>
    </source>
</reference>
<accession>A0ABU4G9N6</accession>
<evidence type="ECO:0000313" key="3">
    <source>
        <dbReference type="Proteomes" id="UP001282284"/>
    </source>
</evidence>
<proteinExistence type="predicted"/>
<dbReference type="PANTHER" id="PTHR36846:SF1">
    <property type="entry name" value="PROTEIN VIAA"/>
    <property type="match status" value="1"/>
</dbReference>
<dbReference type="EMBL" id="JAUBDI010000009">
    <property type="protein sequence ID" value="MDW0113698.1"/>
    <property type="molecule type" value="Genomic_DNA"/>
</dbReference>
<name>A0ABU4G9N6_9BACL</name>
<dbReference type="PROSITE" id="PS50234">
    <property type="entry name" value="VWFA"/>
    <property type="match status" value="1"/>
</dbReference>
<dbReference type="RefSeq" id="WP_317944204.1">
    <property type="nucleotide sequence ID" value="NZ_JAUBDI010000009.1"/>
</dbReference>
<dbReference type="InterPro" id="IPR008912">
    <property type="entry name" value="Uncharacterised_CoxE"/>
</dbReference>
<evidence type="ECO:0000313" key="2">
    <source>
        <dbReference type="EMBL" id="MDW0113698.1"/>
    </source>
</evidence>
<feature type="domain" description="VWFA" evidence="1">
    <location>
        <begin position="315"/>
        <end position="475"/>
    </location>
</feature>
<dbReference type="InterPro" id="IPR002035">
    <property type="entry name" value="VWF_A"/>
</dbReference>
<sequence length="475" mass="54050">MRTSKIIRDQRSVLKTDTFEKRRFQGVFEMSEGLQRIRDASDLPTIEPLLQDIWASFYKMKPMIVRSRLDRDLDINRTIMKQVMRHEQFERFRMYTKLNILTAAIFTEIMGEKLNQWLAEELAANREGGLQGVSVKNGQAEVSDETESEIEEIEDGFEEEPIVFNEKLELAIELNPQRFANRIGEAMDEALHTKESLVSLMGGSGVGKGDAELKKVPLREKLMIAEKIATDLQMKNIAEWAGHFTRIAQKKSHTTYIDAAERRGVVQGKDVERLLPAELGMYKHPVAKKAFLRKFAEGETMQYDQKKRDDTGRGPIVFCFDQSGSMSELDTQAKGFVIALLSIAKKQNRDLCVLLFSTEVQRFTFKKGRMTARQLIHMAETYLGGGTDYSLALEHALAVLAESEFSRADILFVTDGENDVSEDFLQRFIDKKSEKNVQVLSLLMGTKLTAVEGFSDRVMQVTDFDEAGSYSLFEI</sequence>
<keyword evidence="3" id="KW-1185">Reference proteome</keyword>
<dbReference type="Proteomes" id="UP001282284">
    <property type="component" value="Unassembled WGS sequence"/>
</dbReference>
<protein>
    <submittedName>
        <fullName evidence="2">VWA domain-containing protein</fullName>
    </submittedName>
</protein>
<dbReference type="PANTHER" id="PTHR36846">
    <property type="entry name" value="PROTEIN VIAA"/>
    <property type="match status" value="1"/>
</dbReference>
<dbReference type="SMART" id="SM00327">
    <property type="entry name" value="VWA"/>
    <property type="match status" value="1"/>
</dbReference>
<evidence type="ECO:0000259" key="1">
    <source>
        <dbReference type="PROSITE" id="PS50234"/>
    </source>
</evidence>